<dbReference type="InterPro" id="IPR015422">
    <property type="entry name" value="PyrdxlP-dep_Trfase_small"/>
</dbReference>
<dbReference type="InterPro" id="IPR005814">
    <property type="entry name" value="Aminotrans_3"/>
</dbReference>
<evidence type="ECO:0000313" key="4">
    <source>
        <dbReference type="EMBL" id="PIR13194.1"/>
    </source>
</evidence>
<dbReference type="EMBL" id="PCWW01000052">
    <property type="protein sequence ID" value="PIR13194.1"/>
    <property type="molecule type" value="Genomic_DNA"/>
</dbReference>
<dbReference type="PANTHER" id="PTHR11986">
    <property type="entry name" value="AMINOTRANSFERASE CLASS III"/>
    <property type="match status" value="1"/>
</dbReference>
<dbReference type="InterPro" id="IPR050103">
    <property type="entry name" value="Class-III_PLP-dep_AT"/>
</dbReference>
<dbReference type="GO" id="GO:0008483">
    <property type="term" value="F:transaminase activity"/>
    <property type="evidence" value="ECO:0007669"/>
    <property type="project" value="UniProtKB-KW"/>
</dbReference>
<dbReference type="Pfam" id="PF00202">
    <property type="entry name" value="Aminotran_3"/>
    <property type="match status" value="1"/>
</dbReference>
<reference evidence="4 5" key="1">
    <citation type="submission" date="2017-09" db="EMBL/GenBank/DDBJ databases">
        <title>Depth-based differentiation of microbial function through sediment-hosted aquifers and enrichment of novel symbionts in the deep terrestrial subsurface.</title>
        <authorList>
            <person name="Probst A.J."/>
            <person name="Ladd B."/>
            <person name="Jarett J.K."/>
            <person name="Geller-Mcgrath D.E."/>
            <person name="Sieber C.M."/>
            <person name="Emerson J.B."/>
            <person name="Anantharaman K."/>
            <person name="Thomas B.C."/>
            <person name="Malmstrom R."/>
            <person name="Stieglmeier M."/>
            <person name="Klingl A."/>
            <person name="Woyke T."/>
            <person name="Ryan C.M."/>
            <person name="Banfield J.F."/>
        </authorList>
    </citation>
    <scope>NUCLEOTIDE SEQUENCE [LARGE SCALE GENOMIC DNA]</scope>
    <source>
        <strain evidence="4">CG11_big_fil_rev_8_21_14_0_20_39_10</strain>
    </source>
</reference>
<dbReference type="SUPFAM" id="SSF53383">
    <property type="entry name" value="PLP-dependent transferases"/>
    <property type="match status" value="1"/>
</dbReference>
<dbReference type="PANTHER" id="PTHR11986:SF79">
    <property type="entry name" value="ACETYLORNITHINE AMINOTRANSFERASE, MITOCHONDRIAL"/>
    <property type="match status" value="1"/>
</dbReference>
<comment type="cofactor">
    <cofactor evidence="1">
        <name>pyridoxal 5'-phosphate</name>
        <dbReference type="ChEBI" id="CHEBI:597326"/>
    </cofactor>
</comment>
<dbReference type="AlphaFoldDB" id="A0A2M6K909"/>
<keyword evidence="3 4" id="KW-0808">Transferase</keyword>
<accession>A0A2M6K909</accession>
<dbReference type="GO" id="GO:0030170">
    <property type="term" value="F:pyridoxal phosphate binding"/>
    <property type="evidence" value="ECO:0007669"/>
    <property type="project" value="InterPro"/>
</dbReference>
<dbReference type="Proteomes" id="UP000230869">
    <property type="component" value="Unassembled WGS sequence"/>
</dbReference>
<comment type="caution">
    <text evidence="4">The sequence shown here is derived from an EMBL/GenBank/DDBJ whole genome shotgun (WGS) entry which is preliminary data.</text>
</comment>
<protein>
    <submittedName>
        <fullName evidence="4">Aspartate aminotransferase family protein</fullName>
    </submittedName>
</protein>
<dbReference type="Gene3D" id="3.90.1150.10">
    <property type="entry name" value="Aspartate Aminotransferase, domain 1"/>
    <property type="match status" value="1"/>
</dbReference>
<keyword evidence="2 4" id="KW-0032">Aminotransferase</keyword>
<name>A0A2M6K909_9BACT</name>
<evidence type="ECO:0000256" key="1">
    <source>
        <dbReference type="ARBA" id="ARBA00001933"/>
    </source>
</evidence>
<evidence type="ECO:0000256" key="2">
    <source>
        <dbReference type="ARBA" id="ARBA00022576"/>
    </source>
</evidence>
<feature type="non-terminal residue" evidence="4">
    <location>
        <position position="1"/>
    </location>
</feature>
<evidence type="ECO:0000256" key="3">
    <source>
        <dbReference type="ARBA" id="ARBA00022679"/>
    </source>
</evidence>
<evidence type="ECO:0000313" key="5">
    <source>
        <dbReference type="Proteomes" id="UP000230869"/>
    </source>
</evidence>
<organism evidence="4 5">
    <name type="scientific">Candidatus Falkowbacteria bacterium CG11_big_fil_rev_8_21_14_0_20_39_10</name>
    <dbReference type="NCBI Taxonomy" id="1974570"/>
    <lineage>
        <taxon>Bacteria</taxon>
        <taxon>Candidatus Falkowiibacteriota</taxon>
    </lineage>
</organism>
<sequence length="65" mass="7369">VRGQGLMIGLEMKDKRNEMLKALQIHTILAIPAGENVVRFLPPFIIQKKHIDEAITVLNTILKHL</sequence>
<dbReference type="GO" id="GO:0042802">
    <property type="term" value="F:identical protein binding"/>
    <property type="evidence" value="ECO:0007669"/>
    <property type="project" value="TreeGrafter"/>
</dbReference>
<gene>
    <name evidence="4" type="ORF">COV49_03080</name>
</gene>
<proteinExistence type="predicted"/>
<dbReference type="InterPro" id="IPR015424">
    <property type="entry name" value="PyrdxlP-dep_Trfase"/>
</dbReference>